<dbReference type="Proteomes" id="UP000747542">
    <property type="component" value="Unassembled WGS sequence"/>
</dbReference>
<evidence type="ECO:0000256" key="4">
    <source>
        <dbReference type="ARBA" id="ARBA00023319"/>
    </source>
</evidence>
<dbReference type="EMBL" id="JAHLQT010028013">
    <property type="protein sequence ID" value="KAG7162108.1"/>
    <property type="molecule type" value="Genomic_DNA"/>
</dbReference>
<sequence length="213" mass="23790">MIGSPLGKEVTVRCKVESSPRAVATWRKEPGEQMIISSHKYNVTEYKEGFYVTQMSLTIRNFTLEDAITYRCVASNSLGATASSVQVYEIQPQKTRTSTKNDGDDSRLGNQIPLAASDHDKNDLDDFYNELDDPINNYLDPYHPGGILDNDRDREPLLKDPDIPKSPTGSKTFPYLNGGGGEGAVGIGSRWWWWAWVVVVVFWSVVLPGRVAF</sequence>
<evidence type="ECO:0000256" key="2">
    <source>
        <dbReference type="ARBA" id="ARBA00022737"/>
    </source>
</evidence>
<feature type="region of interest" description="Disordered" evidence="5">
    <location>
        <begin position="150"/>
        <end position="175"/>
    </location>
</feature>
<dbReference type="InterPro" id="IPR013783">
    <property type="entry name" value="Ig-like_fold"/>
</dbReference>
<dbReference type="PANTHER" id="PTHR12231">
    <property type="entry name" value="CTX-RELATED TYPE I TRANSMEMBRANE PROTEIN"/>
    <property type="match status" value="1"/>
</dbReference>
<dbReference type="SUPFAM" id="SSF48726">
    <property type="entry name" value="Immunoglobulin"/>
    <property type="match status" value="1"/>
</dbReference>
<dbReference type="InterPro" id="IPR013098">
    <property type="entry name" value="Ig_I-set"/>
</dbReference>
<evidence type="ECO:0000259" key="7">
    <source>
        <dbReference type="PROSITE" id="PS50835"/>
    </source>
</evidence>
<evidence type="ECO:0000313" key="8">
    <source>
        <dbReference type="EMBL" id="KAG7162108.1"/>
    </source>
</evidence>
<evidence type="ECO:0000256" key="3">
    <source>
        <dbReference type="ARBA" id="ARBA00023157"/>
    </source>
</evidence>
<reference evidence="8" key="1">
    <citation type="journal article" date="2021" name="Sci. Adv.">
        <title>The American lobster genome reveals insights on longevity, neural, and immune adaptations.</title>
        <authorList>
            <person name="Polinski J.M."/>
            <person name="Zimin A.V."/>
            <person name="Clark K.F."/>
            <person name="Kohn A.B."/>
            <person name="Sadowski N."/>
            <person name="Timp W."/>
            <person name="Ptitsyn A."/>
            <person name="Khanna P."/>
            <person name="Romanova D.Y."/>
            <person name="Williams P."/>
            <person name="Greenwood S.J."/>
            <person name="Moroz L.L."/>
            <person name="Walt D.R."/>
            <person name="Bodnar A.G."/>
        </authorList>
    </citation>
    <scope>NUCLEOTIDE SEQUENCE</scope>
    <source>
        <strain evidence="8">GMGI-L3</strain>
    </source>
</reference>
<evidence type="ECO:0000256" key="1">
    <source>
        <dbReference type="ARBA" id="ARBA00022729"/>
    </source>
</evidence>
<dbReference type="InterPro" id="IPR003598">
    <property type="entry name" value="Ig_sub2"/>
</dbReference>
<evidence type="ECO:0000313" key="9">
    <source>
        <dbReference type="Proteomes" id="UP000747542"/>
    </source>
</evidence>
<keyword evidence="6" id="KW-1133">Transmembrane helix</keyword>
<dbReference type="GO" id="GO:0043005">
    <property type="term" value="C:neuron projection"/>
    <property type="evidence" value="ECO:0007669"/>
    <property type="project" value="TreeGrafter"/>
</dbReference>
<dbReference type="CDD" id="cd00096">
    <property type="entry name" value="Ig"/>
    <property type="match status" value="1"/>
</dbReference>
<feature type="transmembrane region" description="Helical" evidence="6">
    <location>
        <begin position="191"/>
        <end position="212"/>
    </location>
</feature>
<protein>
    <submittedName>
        <fullName evidence="8">Contactin-4-like</fullName>
    </submittedName>
</protein>
<accession>A0A8J5JU32</accession>
<dbReference type="InterPro" id="IPR036179">
    <property type="entry name" value="Ig-like_dom_sf"/>
</dbReference>
<evidence type="ECO:0000256" key="6">
    <source>
        <dbReference type="SAM" id="Phobius"/>
    </source>
</evidence>
<dbReference type="PANTHER" id="PTHR12231:SF253">
    <property type="entry name" value="DPR-INTERACTING PROTEIN ETA, ISOFORM B-RELATED"/>
    <property type="match status" value="1"/>
</dbReference>
<dbReference type="Pfam" id="PF07679">
    <property type="entry name" value="I-set"/>
    <property type="match status" value="1"/>
</dbReference>
<name>A0A8J5JU32_HOMAM</name>
<keyword evidence="1" id="KW-0732">Signal</keyword>
<proteinExistence type="predicted"/>
<keyword evidence="6" id="KW-0812">Transmembrane</keyword>
<keyword evidence="4" id="KW-0393">Immunoglobulin domain</keyword>
<feature type="domain" description="Ig-like" evidence="7">
    <location>
        <begin position="1"/>
        <end position="88"/>
    </location>
</feature>
<organism evidence="8 9">
    <name type="scientific">Homarus americanus</name>
    <name type="common">American lobster</name>
    <dbReference type="NCBI Taxonomy" id="6706"/>
    <lineage>
        <taxon>Eukaryota</taxon>
        <taxon>Metazoa</taxon>
        <taxon>Ecdysozoa</taxon>
        <taxon>Arthropoda</taxon>
        <taxon>Crustacea</taxon>
        <taxon>Multicrustacea</taxon>
        <taxon>Malacostraca</taxon>
        <taxon>Eumalacostraca</taxon>
        <taxon>Eucarida</taxon>
        <taxon>Decapoda</taxon>
        <taxon>Pleocyemata</taxon>
        <taxon>Astacidea</taxon>
        <taxon>Nephropoidea</taxon>
        <taxon>Nephropidae</taxon>
        <taxon>Homarus</taxon>
    </lineage>
</organism>
<dbReference type="SMART" id="SM00408">
    <property type="entry name" value="IGc2"/>
    <property type="match status" value="1"/>
</dbReference>
<comment type="caution">
    <text evidence="8">The sequence shown here is derived from an EMBL/GenBank/DDBJ whole genome shotgun (WGS) entry which is preliminary data.</text>
</comment>
<dbReference type="InterPro" id="IPR051170">
    <property type="entry name" value="Neural/epithelial_adhesion"/>
</dbReference>
<feature type="compositionally biased region" description="Basic and acidic residues" evidence="5">
    <location>
        <begin position="150"/>
        <end position="163"/>
    </location>
</feature>
<keyword evidence="6" id="KW-0472">Membrane</keyword>
<evidence type="ECO:0000256" key="5">
    <source>
        <dbReference type="SAM" id="MobiDB-lite"/>
    </source>
</evidence>
<dbReference type="PROSITE" id="PS50835">
    <property type="entry name" value="IG_LIKE"/>
    <property type="match status" value="1"/>
</dbReference>
<dbReference type="InterPro" id="IPR007110">
    <property type="entry name" value="Ig-like_dom"/>
</dbReference>
<gene>
    <name evidence="8" type="primary">Cntn4-L</name>
    <name evidence="8" type="ORF">Hamer_G010765</name>
</gene>
<feature type="region of interest" description="Disordered" evidence="5">
    <location>
        <begin position="92"/>
        <end position="121"/>
    </location>
</feature>
<dbReference type="Gene3D" id="2.60.40.10">
    <property type="entry name" value="Immunoglobulins"/>
    <property type="match status" value="1"/>
</dbReference>
<keyword evidence="3" id="KW-1015">Disulfide bond</keyword>
<keyword evidence="2" id="KW-0677">Repeat</keyword>
<dbReference type="AlphaFoldDB" id="A0A8J5JU32"/>
<keyword evidence="9" id="KW-1185">Reference proteome</keyword>